<dbReference type="AlphaFoldDB" id="A0AAN9I3J2"/>
<dbReference type="Proteomes" id="UP001359559">
    <property type="component" value="Unassembled WGS sequence"/>
</dbReference>
<gene>
    <name evidence="1" type="ORF">RJT34_29866</name>
</gene>
<evidence type="ECO:0000313" key="1">
    <source>
        <dbReference type="EMBL" id="KAK7262300.1"/>
    </source>
</evidence>
<keyword evidence="2" id="KW-1185">Reference proteome</keyword>
<organism evidence="1 2">
    <name type="scientific">Clitoria ternatea</name>
    <name type="common">Butterfly pea</name>
    <dbReference type="NCBI Taxonomy" id="43366"/>
    <lineage>
        <taxon>Eukaryota</taxon>
        <taxon>Viridiplantae</taxon>
        <taxon>Streptophyta</taxon>
        <taxon>Embryophyta</taxon>
        <taxon>Tracheophyta</taxon>
        <taxon>Spermatophyta</taxon>
        <taxon>Magnoliopsida</taxon>
        <taxon>eudicotyledons</taxon>
        <taxon>Gunneridae</taxon>
        <taxon>Pentapetalae</taxon>
        <taxon>rosids</taxon>
        <taxon>fabids</taxon>
        <taxon>Fabales</taxon>
        <taxon>Fabaceae</taxon>
        <taxon>Papilionoideae</taxon>
        <taxon>50 kb inversion clade</taxon>
        <taxon>NPAAA clade</taxon>
        <taxon>indigoferoid/millettioid clade</taxon>
        <taxon>Phaseoleae</taxon>
        <taxon>Clitoria</taxon>
    </lineage>
</organism>
<comment type="caution">
    <text evidence="1">The sequence shown here is derived from an EMBL/GenBank/DDBJ whole genome shotgun (WGS) entry which is preliminary data.</text>
</comment>
<protein>
    <submittedName>
        <fullName evidence="1">Uncharacterized protein</fullName>
    </submittedName>
</protein>
<name>A0AAN9I3J2_CLITE</name>
<accession>A0AAN9I3J2</accession>
<evidence type="ECO:0000313" key="2">
    <source>
        <dbReference type="Proteomes" id="UP001359559"/>
    </source>
</evidence>
<proteinExistence type="predicted"/>
<dbReference type="EMBL" id="JAYKXN010000008">
    <property type="protein sequence ID" value="KAK7262300.1"/>
    <property type="molecule type" value="Genomic_DNA"/>
</dbReference>
<sequence length="146" mass="16607">MWKNLMMVWNKIEMLSLSSLKSHLLEFFQCHLLLASLLKLKLRMPNLGGLSLLKSLLMEKICTDWRPTSQFLFLKATVVPQLRTPTFELPICQRIAISESCLVSSFPSSPTFVASLHSNSLKKVLETRKRTTKETVTCSSLLPLLL</sequence>
<reference evidence="1 2" key="1">
    <citation type="submission" date="2024-01" db="EMBL/GenBank/DDBJ databases">
        <title>The genomes of 5 underutilized Papilionoideae crops provide insights into root nodulation and disease resistance.</title>
        <authorList>
            <person name="Yuan L."/>
        </authorList>
    </citation>
    <scope>NUCLEOTIDE SEQUENCE [LARGE SCALE GENOMIC DNA]</scope>
    <source>
        <strain evidence="1">LY-2023</strain>
        <tissue evidence="1">Leaf</tissue>
    </source>
</reference>